<feature type="transmembrane region" description="Helical" evidence="6">
    <location>
        <begin position="579"/>
        <end position="604"/>
    </location>
</feature>
<keyword evidence="2" id="KW-1003">Cell membrane</keyword>
<feature type="transmembrane region" description="Helical" evidence="6">
    <location>
        <begin position="252"/>
        <end position="271"/>
    </location>
</feature>
<evidence type="ECO:0000256" key="4">
    <source>
        <dbReference type="ARBA" id="ARBA00022989"/>
    </source>
</evidence>
<evidence type="ECO:0000256" key="6">
    <source>
        <dbReference type="SAM" id="Phobius"/>
    </source>
</evidence>
<dbReference type="InterPro" id="IPR003838">
    <property type="entry name" value="ABC3_permease_C"/>
</dbReference>
<feature type="transmembrane region" description="Helical" evidence="6">
    <location>
        <begin position="196"/>
        <end position="217"/>
    </location>
</feature>
<dbReference type="PANTHER" id="PTHR30572:SF18">
    <property type="entry name" value="ABC-TYPE MACROLIDE FAMILY EXPORT SYSTEM PERMEASE COMPONENT 2"/>
    <property type="match status" value="1"/>
</dbReference>
<feature type="domain" description="ABC3 transporter permease C-terminal" evidence="7">
    <location>
        <begin position="204"/>
        <end position="317"/>
    </location>
</feature>
<dbReference type="GO" id="GO:0005886">
    <property type="term" value="C:plasma membrane"/>
    <property type="evidence" value="ECO:0007669"/>
    <property type="project" value="UniProtKB-SubCell"/>
</dbReference>
<feature type="domain" description="MacB-like periplasmic core" evidence="8">
    <location>
        <begin position="11"/>
        <end position="144"/>
    </location>
</feature>
<feature type="transmembrane region" description="Helical" evidence="6">
    <location>
        <begin position="292"/>
        <end position="315"/>
    </location>
</feature>
<evidence type="ECO:0000256" key="2">
    <source>
        <dbReference type="ARBA" id="ARBA00022475"/>
    </source>
</evidence>
<feature type="transmembrane region" description="Helical" evidence="6">
    <location>
        <begin position="335"/>
        <end position="359"/>
    </location>
</feature>
<dbReference type="PANTHER" id="PTHR30572">
    <property type="entry name" value="MEMBRANE COMPONENT OF TRANSPORTER-RELATED"/>
    <property type="match status" value="1"/>
</dbReference>
<gene>
    <name evidence="9" type="ORF">AVDCRST_MAG95-323</name>
</gene>
<feature type="domain" description="MacB-like periplasmic core" evidence="8">
    <location>
        <begin position="348"/>
        <end position="504"/>
    </location>
</feature>
<feature type="domain" description="ABC3 transporter permease C-terminal" evidence="7">
    <location>
        <begin position="583"/>
        <end position="691"/>
    </location>
</feature>
<proteinExistence type="predicted"/>
<evidence type="ECO:0000313" key="9">
    <source>
        <dbReference type="EMBL" id="CAA9215961.1"/>
    </source>
</evidence>
<keyword evidence="3 6" id="KW-0812">Transmembrane</keyword>
<evidence type="ECO:0000256" key="1">
    <source>
        <dbReference type="ARBA" id="ARBA00004651"/>
    </source>
</evidence>
<dbReference type="AlphaFoldDB" id="A0A6J4HAI4"/>
<evidence type="ECO:0000256" key="5">
    <source>
        <dbReference type="ARBA" id="ARBA00023136"/>
    </source>
</evidence>
<dbReference type="EMBL" id="CADCTJ010000097">
    <property type="protein sequence ID" value="CAA9215961.1"/>
    <property type="molecule type" value="Genomic_DNA"/>
</dbReference>
<dbReference type="GO" id="GO:0022857">
    <property type="term" value="F:transmembrane transporter activity"/>
    <property type="evidence" value="ECO:0007669"/>
    <property type="project" value="TreeGrafter"/>
</dbReference>
<protein>
    <recommendedName>
        <fullName evidence="10">FtsX-like permease family protein</fullName>
    </recommendedName>
</protein>
<evidence type="ECO:0000259" key="8">
    <source>
        <dbReference type="Pfam" id="PF12704"/>
    </source>
</evidence>
<sequence>MRYKEGEAVISYGAQHFPEEVRYVDKNFFQMFSFGLKQGSKETVLASPTGLVITEKIAKKYFGNANPVGRTLQVQTDTIKSFTVRGVAIGAPANSSITFDILLPFEHEPNYREYRNELFNYYSALTFVELREQTSVGNLQRQLARFVQNRFAQTDAATRADKKSTASARVSELGLTALPATHFDNTVYWPKVSNPLYPYVLAGIAGFILLIAGINYISIALTNAASRTTEIGIRKVMGADRRQLAIQLWVEAQLFVLVALIAALLLANWFLPVFNYFTDKSLVFNWQQQPGLWLALAGLLLVVGLITGGYPALFLSGFAPVQVLKGNRTYRVNPWLSRVLVVVQYSLCLFLVTSTLIIYRQMQYISRQELGYDQEQVLILRNYETSEALTGKLQQRLKQYAAENPAIRSVSSASSSFGGKGGVTFFYQKDGKDLPIDVYSVDADYLRTLNITLLKGRNFRPDSRSDENAVLINQTLAARLGDSLVIGEESRVLNQRVIGLVKDYHFASLETKIAPLLLRFRPNAGTYILVKMQPGHIPPVIAGLKKIWQQHAPGRPFDYTFLDDNVAKQYQAYRRWMSILGTAAAFAIGIACLGLFGLAGLNAINRTKEIGIRKVLGATVSHIFYLLNKDTIRLALLSVLVAIPFSGYIMHKWLQDFAYRITLSWEIFASAGLIGLLTALIAVSFYSIKVALANPVEALRNE</sequence>
<evidence type="ECO:0008006" key="10">
    <source>
        <dbReference type="Google" id="ProtNLM"/>
    </source>
</evidence>
<keyword evidence="5 6" id="KW-0472">Membrane</keyword>
<feature type="transmembrane region" description="Helical" evidence="6">
    <location>
        <begin position="663"/>
        <end position="686"/>
    </location>
</feature>
<organism evidence="9">
    <name type="scientific">uncultured Adhaeribacter sp</name>
    <dbReference type="NCBI Taxonomy" id="448109"/>
    <lineage>
        <taxon>Bacteria</taxon>
        <taxon>Pseudomonadati</taxon>
        <taxon>Bacteroidota</taxon>
        <taxon>Cytophagia</taxon>
        <taxon>Cytophagales</taxon>
        <taxon>Hymenobacteraceae</taxon>
        <taxon>Adhaeribacter</taxon>
        <taxon>environmental samples</taxon>
    </lineage>
</organism>
<feature type="transmembrane region" description="Helical" evidence="6">
    <location>
        <begin position="634"/>
        <end position="651"/>
    </location>
</feature>
<name>A0A6J4HAI4_9BACT</name>
<keyword evidence="4 6" id="KW-1133">Transmembrane helix</keyword>
<dbReference type="InterPro" id="IPR050250">
    <property type="entry name" value="Macrolide_Exporter_MacB"/>
</dbReference>
<comment type="subcellular location">
    <subcellularLocation>
        <location evidence="1">Cell membrane</location>
        <topology evidence="1">Multi-pass membrane protein</topology>
    </subcellularLocation>
</comment>
<evidence type="ECO:0000259" key="7">
    <source>
        <dbReference type="Pfam" id="PF02687"/>
    </source>
</evidence>
<evidence type="ECO:0000256" key="3">
    <source>
        <dbReference type="ARBA" id="ARBA00022692"/>
    </source>
</evidence>
<accession>A0A6J4HAI4</accession>
<reference evidence="9" key="1">
    <citation type="submission" date="2020-02" db="EMBL/GenBank/DDBJ databases">
        <authorList>
            <person name="Meier V. D."/>
        </authorList>
    </citation>
    <scope>NUCLEOTIDE SEQUENCE</scope>
    <source>
        <strain evidence="9">AVDCRST_MAG95</strain>
    </source>
</reference>
<dbReference type="Pfam" id="PF12704">
    <property type="entry name" value="MacB_PCD"/>
    <property type="match status" value="2"/>
</dbReference>
<dbReference type="InterPro" id="IPR025857">
    <property type="entry name" value="MacB_PCD"/>
</dbReference>
<dbReference type="Pfam" id="PF02687">
    <property type="entry name" value="FtsX"/>
    <property type="match status" value="2"/>
</dbReference>